<evidence type="ECO:0000313" key="2">
    <source>
        <dbReference type="EMBL" id="KAK6623142.1"/>
    </source>
</evidence>
<name>A0AAN8NV87_POLSC</name>
<reference evidence="2 3" key="1">
    <citation type="submission" date="2023-10" db="EMBL/GenBank/DDBJ databases">
        <title>Genomes of two closely related lineages of the louse Polyplax serrata with different host specificities.</title>
        <authorList>
            <person name="Martinu J."/>
            <person name="Tarabai H."/>
            <person name="Stefka J."/>
            <person name="Hypsa V."/>
        </authorList>
    </citation>
    <scope>NUCLEOTIDE SEQUENCE [LARGE SCALE GENOMIC DNA]</scope>
    <source>
        <strain evidence="2">HR10_N</strain>
    </source>
</reference>
<feature type="region of interest" description="Disordered" evidence="1">
    <location>
        <begin position="35"/>
        <end position="54"/>
    </location>
</feature>
<organism evidence="2 3">
    <name type="scientific">Polyplax serrata</name>
    <name type="common">Common mouse louse</name>
    <dbReference type="NCBI Taxonomy" id="468196"/>
    <lineage>
        <taxon>Eukaryota</taxon>
        <taxon>Metazoa</taxon>
        <taxon>Ecdysozoa</taxon>
        <taxon>Arthropoda</taxon>
        <taxon>Hexapoda</taxon>
        <taxon>Insecta</taxon>
        <taxon>Pterygota</taxon>
        <taxon>Neoptera</taxon>
        <taxon>Paraneoptera</taxon>
        <taxon>Psocodea</taxon>
        <taxon>Troctomorpha</taxon>
        <taxon>Phthiraptera</taxon>
        <taxon>Anoplura</taxon>
        <taxon>Polyplacidae</taxon>
        <taxon>Polyplax</taxon>
    </lineage>
</organism>
<gene>
    <name evidence="2" type="ORF">RUM43_008994</name>
</gene>
<dbReference type="Proteomes" id="UP001372834">
    <property type="component" value="Unassembled WGS sequence"/>
</dbReference>
<proteinExistence type="predicted"/>
<sequence length="54" mass="6069">MGNASFGDVQLTYQTAGKSTSVSGHRCLAYGQVKTIRPRRRRRRCKGDVEESPR</sequence>
<feature type="compositionally biased region" description="Basic residues" evidence="1">
    <location>
        <begin position="36"/>
        <end position="45"/>
    </location>
</feature>
<evidence type="ECO:0000313" key="3">
    <source>
        <dbReference type="Proteomes" id="UP001372834"/>
    </source>
</evidence>
<dbReference type="EMBL" id="JAWJWE010000038">
    <property type="protein sequence ID" value="KAK6623142.1"/>
    <property type="molecule type" value="Genomic_DNA"/>
</dbReference>
<evidence type="ECO:0000256" key="1">
    <source>
        <dbReference type="SAM" id="MobiDB-lite"/>
    </source>
</evidence>
<dbReference type="AlphaFoldDB" id="A0AAN8NV87"/>
<protein>
    <submittedName>
        <fullName evidence="2">Uncharacterized protein</fullName>
    </submittedName>
</protein>
<accession>A0AAN8NV87</accession>
<comment type="caution">
    <text evidence="2">The sequence shown here is derived from an EMBL/GenBank/DDBJ whole genome shotgun (WGS) entry which is preliminary data.</text>
</comment>
<feature type="non-terminal residue" evidence="2">
    <location>
        <position position="54"/>
    </location>
</feature>